<gene>
    <name evidence="1" type="ORF">TM448B01452_0006</name>
</gene>
<organism evidence="1">
    <name type="scientific">viral metagenome</name>
    <dbReference type="NCBI Taxonomy" id="1070528"/>
    <lineage>
        <taxon>unclassified sequences</taxon>
        <taxon>metagenomes</taxon>
        <taxon>organismal metagenomes</taxon>
    </lineage>
</organism>
<sequence length="299" mass="31750">MKKLWKKMLVATLLIASLFVFTAPALAAYDHYVIYVYKDTGYATAAGGYTQLTSGVRYIVFNGGGGLTLSTIYSDAVGSVKSNPVEATTFAVLDRIDFYIDSTTTTVDIAIMDLTGYSLWLRGATTSTRTAIIDERPGLHASFADWAATKASMIGLTGAATDVWTFESDVVLLPMYGIEVITASCACDMPVLLGNLANTAGALFGATAIDAAKTFSWISTGYTAVGDSTNIGSVFATSIACAADQGTYERGTTAYLLTTGQTMDFSGASLVETGAANTSITTDLENGWGFYHFWFIKLR</sequence>
<dbReference type="AlphaFoldDB" id="A0A6M3XMC2"/>
<protein>
    <submittedName>
        <fullName evidence="1">Uncharacterized protein</fullName>
    </submittedName>
</protein>
<dbReference type="EMBL" id="MT144761">
    <property type="protein sequence ID" value="QJH98969.1"/>
    <property type="molecule type" value="Genomic_DNA"/>
</dbReference>
<evidence type="ECO:0000313" key="1">
    <source>
        <dbReference type="EMBL" id="QJH98969.1"/>
    </source>
</evidence>
<reference evidence="1" key="1">
    <citation type="submission" date="2020-03" db="EMBL/GenBank/DDBJ databases">
        <title>The deep terrestrial virosphere.</title>
        <authorList>
            <person name="Holmfeldt K."/>
            <person name="Nilsson E."/>
            <person name="Simone D."/>
            <person name="Lopez-Fernandez M."/>
            <person name="Wu X."/>
            <person name="de Brujin I."/>
            <person name="Lundin D."/>
            <person name="Andersson A."/>
            <person name="Bertilsson S."/>
            <person name="Dopson M."/>
        </authorList>
    </citation>
    <scope>NUCLEOTIDE SEQUENCE</scope>
    <source>
        <strain evidence="1">TM448B01452</strain>
    </source>
</reference>
<proteinExistence type="predicted"/>
<name>A0A6M3XMC2_9ZZZZ</name>
<accession>A0A6M3XMC2</accession>